<keyword evidence="7" id="KW-1185">Reference proteome</keyword>
<organism evidence="6 7">
    <name type="scientific">Massilia haematophila</name>
    <dbReference type="NCBI Taxonomy" id="457923"/>
    <lineage>
        <taxon>Bacteria</taxon>
        <taxon>Pseudomonadati</taxon>
        <taxon>Pseudomonadota</taxon>
        <taxon>Betaproteobacteria</taxon>
        <taxon>Burkholderiales</taxon>
        <taxon>Oxalobacteraceae</taxon>
        <taxon>Telluria group</taxon>
        <taxon>Massilia</taxon>
    </lineage>
</organism>
<evidence type="ECO:0000259" key="5">
    <source>
        <dbReference type="PROSITE" id="PS01124"/>
    </source>
</evidence>
<keyword evidence="2" id="KW-0238">DNA-binding</keyword>
<keyword evidence="3" id="KW-0804">Transcription</keyword>
<feature type="domain" description="HTH araC/xylS-type" evidence="5">
    <location>
        <begin position="253"/>
        <end position="351"/>
    </location>
</feature>
<dbReference type="PANTHER" id="PTHR47894:SF1">
    <property type="entry name" value="HTH-TYPE TRANSCRIPTIONAL REGULATOR VQSM"/>
    <property type="match status" value="1"/>
</dbReference>
<dbReference type="Pfam" id="PF12833">
    <property type="entry name" value="HTH_18"/>
    <property type="match status" value="1"/>
</dbReference>
<evidence type="ECO:0000256" key="3">
    <source>
        <dbReference type="ARBA" id="ARBA00023163"/>
    </source>
</evidence>
<dbReference type="Proteomes" id="UP001595665">
    <property type="component" value="Unassembled WGS sequence"/>
</dbReference>
<dbReference type="RefSeq" id="WP_379735128.1">
    <property type="nucleotide sequence ID" value="NZ_JBHRVV010000001.1"/>
</dbReference>
<dbReference type="PROSITE" id="PS01124">
    <property type="entry name" value="HTH_ARAC_FAMILY_2"/>
    <property type="match status" value="1"/>
</dbReference>
<evidence type="ECO:0000256" key="4">
    <source>
        <dbReference type="SAM" id="MobiDB-lite"/>
    </source>
</evidence>
<dbReference type="InterPro" id="IPR009057">
    <property type="entry name" value="Homeodomain-like_sf"/>
</dbReference>
<dbReference type="SUPFAM" id="SSF46689">
    <property type="entry name" value="Homeodomain-like"/>
    <property type="match status" value="1"/>
</dbReference>
<comment type="caution">
    <text evidence="6">The sequence shown here is derived from an EMBL/GenBank/DDBJ whole genome shotgun (WGS) entry which is preliminary data.</text>
</comment>
<evidence type="ECO:0000313" key="6">
    <source>
        <dbReference type="EMBL" id="MFC3458664.1"/>
    </source>
</evidence>
<dbReference type="Pfam" id="PF12625">
    <property type="entry name" value="Arabinose_bd"/>
    <property type="match status" value="1"/>
</dbReference>
<feature type="region of interest" description="Disordered" evidence="4">
    <location>
        <begin position="1"/>
        <end position="20"/>
    </location>
</feature>
<proteinExistence type="predicted"/>
<dbReference type="Gene3D" id="1.10.10.60">
    <property type="entry name" value="Homeodomain-like"/>
    <property type="match status" value="1"/>
</dbReference>
<name>A0ABV7PHS0_9BURK</name>
<accession>A0ABV7PHS0</accession>
<dbReference type="PANTHER" id="PTHR47894">
    <property type="entry name" value="HTH-TYPE TRANSCRIPTIONAL REGULATOR GADX"/>
    <property type="match status" value="1"/>
</dbReference>
<gene>
    <name evidence="6" type="ORF">ACFOPH_10485</name>
</gene>
<evidence type="ECO:0000256" key="2">
    <source>
        <dbReference type="ARBA" id="ARBA00023125"/>
    </source>
</evidence>
<keyword evidence="1" id="KW-0805">Transcription regulation</keyword>
<dbReference type="EMBL" id="JBHRVV010000001">
    <property type="protein sequence ID" value="MFC3458664.1"/>
    <property type="molecule type" value="Genomic_DNA"/>
</dbReference>
<dbReference type="InterPro" id="IPR032687">
    <property type="entry name" value="AraC-type_N"/>
</dbReference>
<evidence type="ECO:0000256" key="1">
    <source>
        <dbReference type="ARBA" id="ARBA00023015"/>
    </source>
</evidence>
<dbReference type="SMART" id="SM00342">
    <property type="entry name" value="HTH_ARAC"/>
    <property type="match status" value="1"/>
</dbReference>
<sequence length="353" mass="38108">MTKPCSIAPAPALEPLPDSPRRVTGSYLQPLLDAATARGVTPDALARGAGLPLASVSPLPDSLPATDYVTLLEAGALLANDPHFGLHVGECVKLGTYSVYGLVLLACRDLRQALEQTMRYEALAHELGRSQIEVGVKGELARYAWISHYPQASRHLVESVFAGIQTFGRWLAGGQLPPAQVEFMHASDAPMDEYQRVFGGRPRFGAPANTAQFDAALLALPVPNADVGMYPVLQQHAERLLSQRTASQAAIVDQVRAAIIRNLAQDRVRLPAIAEELGLSPRTLQRKLSEAGASYQAVLDGARFALAQDYLRQPGLSLADIAFLLGYQEQSAFTHAFKEWSGLNPGAWRERAA</sequence>
<reference evidence="7" key="1">
    <citation type="journal article" date="2019" name="Int. J. Syst. Evol. Microbiol.">
        <title>The Global Catalogue of Microorganisms (GCM) 10K type strain sequencing project: providing services to taxonomists for standard genome sequencing and annotation.</title>
        <authorList>
            <consortium name="The Broad Institute Genomics Platform"/>
            <consortium name="The Broad Institute Genome Sequencing Center for Infectious Disease"/>
            <person name="Wu L."/>
            <person name="Ma J."/>
        </authorList>
    </citation>
    <scope>NUCLEOTIDE SEQUENCE [LARGE SCALE GENOMIC DNA]</scope>
    <source>
        <strain evidence="7">CCM 7480</strain>
    </source>
</reference>
<dbReference type="InterPro" id="IPR018060">
    <property type="entry name" value="HTH_AraC"/>
</dbReference>
<evidence type="ECO:0000313" key="7">
    <source>
        <dbReference type="Proteomes" id="UP001595665"/>
    </source>
</evidence>
<protein>
    <submittedName>
        <fullName evidence="6">AraC family transcriptional regulator</fullName>
    </submittedName>
</protein>